<dbReference type="InterPro" id="IPR053861">
    <property type="entry name" value="Phage_Mu_Gp45_N"/>
</dbReference>
<organism evidence="2 3">
    <name type="scientific">Kaistia dalseonensis</name>
    <dbReference type="NCBI Taxonomy" id="410840"/>
    <lineage>
        <taxon>Bacteria</taxon>
        <taxon>Pseudomonadati</taxon>
        <taxon>Pseudomonadota</taxon>
        <taxon>Alphaproteobacteria</taxon>
        <taxon>Hyphomicrobiales</taxon>
        <taxon>Kaistiaceae</taxon>
        <taxon>Kaistia</taxon>
    </lineage>
</organism>
<dbReference type="Proteomes" id="UP001241603">
    <property type="component" value="Unassembled WGS sequence"/>
</dbReference>
<accession>A0ABU0HCC7</accession>
<dbReference type="RefSeq" id="WP_266350842.1">
    <property type="nucleotide sequence ID" value="NZ_JAPKNG010000006.1"/>
</dbReference>
<dbReference type="EMBL" id="JAUSVO010000006">
    <property type="protein sequence ID" value="MDQ0439969.1"/>
    <property type="molecule type" value="Genomic_DNA"/>
</dbReference>
<comment type="caution">
    <text evidence="2">The sequence shown here is derived from an EMBL/GenBank/DDBJ whole genome shotgun (WGS) entry which is preliminary data.</text>
</comment>
<reference evidence="2 3" key="1">
    <citation type="submission" date="2023-07" db="EMBL/GenBank/DDBJ databases">
        <title>Genomic Encyclopedia of Type Strains, Phase IV (KMG-IV): sequencing the most valuable type-strain genomes for metagenomic binning, comparative biology and taxonomic classification.</title>
        <authorList>
            <person name="Goeker M."/>
        </authorList>
    </citation>
    <scope>NUCLEOTIDE SEQUENCE [LARGE SCALE GENOMIC DNA]</scope>
    <source>
        <strain evidence="2 3">B6-8</strain>
    </source>
</reference>
<keyword evidence="3" id="KW-1185">Reference proteome</keyword>
<protein>
    <submittedName>
        <fullName evidence="2">Phage baseplate assembly protein V</fullName>
    </submittedName>
</protein>
<feature type="domain" description="Bacteriophage Mu Gp45 N-terminal" evidence="1">
    <location>
        <begin position="17"/>
        <end position="80"/>
    </location>
</feature>
<name>A0ABU0HCC7_9HYPH</name>
<gene>
    <name evidence="2" type="ORF">QO014_004375</name>
</gene>
<sequence length="201" mass="20686">MSRDREIAHAIRALISRAVVRSTDDQGESQTAKLTMAAGVDRTDVEVMQPFGFASRAPAGGAAVVLAIGGDTGDLVLLPISMPGQRLGKLGDGEAAMYALDGTRVHVKADGSIEAFATTKIISKVGEATVEVTADSIKATIGDAEIEMTAEMIRALVGGSRTVTKSGYAKLKSGDNHVVVTPDAIVSSVPIVIGPDPDPST</sequence>
<proteinExistence type="predicted"/>
<evidence type="ECO:0000259" key="1">
    <source>
        <dbReference type="Pfam" id="PF06890"/>
    </source>
</evidence>
<dbReference type="Pfam" id="PF06890">
    <property type="entry name" value="Phage_Mu_Gp45"/>
    <property type="match status" value="1"/>
</dbReference>
<evidence type="ECO:0000313" key="2">
    <source>
        <dbReference type="EMBL" id="MDQ0439969.1"/>
    </source>
</evidence>
<evidence type="ECO:0000313" key="3">
    <source>
        <dbReference type="Proteomes" id="UP001241603"/>
    </source>
</evidence>